<protein>
    <submittedName>
        <fullName evidence="1">Uncharacterized protein</fullName>
    </submittedName>
</protein>
<dbReference type="PATRIC" id="fig|1256206.3.peg.417"/>
<accession>S2S9Q9</accession>
<sequence length="43" mass="4836">MVVPSHEVIFRDHKQLRIMVMLINTGSPVGIGAQTSFWIGQLK</sequence>
<proteinExistence type="predicted"/>
<dbReference type="AlphaFoldDB" id="S2S9Q9"/>
<evidence type="ECO:0000313" key="2">
    <source>
        <dbReference type="Proteomes" id="UP000014243"/>
    </source>
</evidence>
<organism evidence="1 2">
    <name type="scientific">Lacticaseibacillus paracasei subsp. paracasei Lpp126</name>
    <dbReference type="NCBI Taxonomy" id="1256206"/>
    <lineage>
        <taxon>Bacteria</taxon>
        <taxon>Bacillati</taxon>
        <taxon>Bacillota</taxon>
        <taxon>Bacilli</taxon>
        <taxon>Lactobacillales</taxon>
        <taxon>Lactobacillaceae</taxon>
        <taxon>Lacticaseibacillus</taxon>
    </lineage>
</organism>
<reference evidence="1 2" key="1">
    <citation type="journal article" date="2013" name="PLoS ONE">
        <title>Lactobacillus paracasei comparative genomics: towards species pan-genome definition and exploitation of diversity.</title>
        <authorList>
            <person name="Smokvina T."/>
            <person name="Wels M."/>
            <person name="Polka J."/>
            <person name="Chervaux C."/>
            <person name="Brisse S."/>
            <person name="Boekhorst J."/>
            <person name="van Hylckama Vlieg J.E."/>
            <person name="Siezen R.J."/>
        </authorList>
    </citation>
    <scope>NUCLEOTIDE SEQUENCE [LARGE SCALE GENOMIC DNA]</scope>
    <source>
        <strain evidence="1 2">Lpp126</strain>
    </source>
</reference>
<dbReference type="Proteomes" id="UP000014243">
    <property type="component" value="Unassembled WGS sequence"/>
</dbReference>
<name>S2S9Q9_LACPA</name>
<evidence type="ECO:0000313" key="1">
    <source>
        <dbReference type="EMBL" id="EPC86405.1"/>
    </source>
</evidence>
<comment type="caution">
    <text evidence="1">The sequence shown here is derived from an EMBL/GenBank/DDBJ whole genome shotgun (WGS) entry which is preliminary data.</text>
</comment>
<gene>
    <name evidence="1" type="ORF">Lpp126_02622</name>
</gene>
<dbReference type="EMBL" id="ANKC01000162">
    <property type="protein sequence ID" value="EPC86405.1"/>
    <property type="molecule type" value="Genomic_DNA"/>
</dbReference>